<gene>
    <name evidence="4" type="ORF">K443DRAFT_625</name>
</gene>
<dbReference type="CDD" id="cd00882">
    <property type="entry name" value="Ras_like_GTPase"/>
    <property type="match status" value="1"/>
</dbReference>
<organism evidence="4 5">
    <name type="scientific">Laccaria amethystina LaAM-08-1</name>
    <dbReference type="NCBI Taxonomy" id="1095629"/>
    <lineage>
        <taxon>Eukaryota</taxon>
        <taxon>Fungi</taxon>
        <taxon>Dikarya</taxon>
        <taxon>Basidiomycota</taxon>
        <taxon>Agaricomycotina</taxon>
        <taxon>Agaricomycetes</taxon>
        <taxon>Agaricomycetidae</taxon>
        <taxon>Agaricales</taxon>
        <taxon>Agaricineae</taxon>
        <taxon>Hydnangiaceae</taxon>
        <taxon>Laccaria</taxon>
    </lineage>
</organism>
<evidence type="ECO:0000313" key="4">
    <source>
        <dbReference type="EMBL" id="KIK09478.1"/>
    </source>
</evidence>
<evidence type="ECO:0000313" key="5">
    <source>
        <dbReference type="Proteomes" id="UP000054477"/>
    </source>
</evidence>
<dbReference type="AlphaFoldDB" id="A0A0C9YNE2"/>
<dbReference type="STRING" id="1095629.A0A0C9YNE2"/>
<dbReference type="OrthoDB" id="8954335at2759"/>
<reference evidence="5" key="2">
    <citation type="submission" date="2015-01" db="EMBL/GenBank/DDBJ databases">
        <title>Evolutionary Origins and Diversification of the Mycorrhizal Mutualists.</title>
        <authorList>
            <consortium name="DOE Joint Genome Institute"/>
            <consortium name="Mycorrhizal Genomics Consortium"/>
            <person name="Kohler A."/>
            <person name="Kuo A."/>
            <person name="Nagy L.G."/>
            <person name="Floudas D."/>
            <person name="Copeland A."/>
            <person name="Barry K.W."/>
            <person name="Cichocki N."/>
            <person name="Veneault-Fourrey C."/>
            <person name="LaButti K."/>
            <person name="Lindquist E.A."/>
            <person name="Lipzen A."/>
            <person name="Lundell T."/>
            <person name="Morin E."/>
            <person name="Murat C."/>
            <person name="Riley R."/>
            <person name="Ohm R."/>
            <person name="Sun H."/>
            <person name="Tunlid A."/>
            <person name="Henrissat B."/>
            <person name="Grigoriev I.V."/>
            <person name="Hibbett D.S."/>
            <person name="Martin F."/>
        </authorList>
    </citation>
    <scope>NUCLEOTIDE SEQUENCE [LARGE SCALE GENOMIC DNA]</scope>
    <source>
        <strain evidence="5">LaAM-08-1</strain>
    </source>
</reference>
<feature type="coiled-coil region" evidence="1">
    <location>
        <begin position="235"/>
        <end position="290"/>
    </location>
</feature>
<evidence type="ECO:0000256" key="2">
    <source>
        <dbReference type="SAM" id="MobiDB-lite"/>
    </source>
</evidence>
<accession>A0A0C9YNE2</accession>
<proteinExistence type="predicted"/>
<sequence length="715" mass="79600">MATEEIKPAGLIAVMGGTGTGKSSIINAIVGKDVTDVGHGLESQTSDIKEYDFLMKNGLHVTLVDTPGFNDYTADAGGKSDLVILKEIGAFLKAKYDEGRKFSGILYLHNICDPRVGGSLQRNMAMFKKLCGPDPLKNVVVVTTFWDEIELLQGIESETELKTKDKFFKGLVEGKSKFVRYGKFPPGEIPKGPEFLPPISIVSELVALDPVFVEMQKELAEGKTVEETSAGAELYKELQELKRQQKKDVIDLNKKIAEMKDQNTKDRLAREALENESKALKGQIKEWEARQHELHLAVRSGRSEWASAIAQLKEEKETSVKVRSQSMIAGAFVKVTQQRDLELENSRQAELRSEIELLKTLHAKEILECQFQIRSLLDGNSIDAFRKTQLEKTCEDFKATVSDLSLSLTRLRDTNEREAVERIDVMRQCNQLRANAATHEKTSDDLAEARSNIVQLKSQLQASQAAQERTVSELDKVKSTLASVKDGAEIAATTQAKTLYTVRAALADAERNLVASQNTQGNTASELREAHLFSEKARSELSAVHKRCEETESQLRESRSALERMKLELVKAREASPFPSPWESPHSHTTPKLPGINGIPEGGEGQEESPPSLTDMIASLTTARSPRPRRKPELRPQSPFRPDLMDASRQQSRTPPVHLDSRAQWRRSTTPVPSLPHQQDHYLSGYAPQQSPSFPMPQGPSYPFGTPVQPPYHYG</sequence>
<name>A0A0C9YNE2_9AGAR</name>
<dbReference type="EMBL" id="KN838538">
    <property type="protein sequence ID" value="KIK09478.1"/>
    <property type="molecule type" value="Genomic_DNA"/>
</dbReference>
<feature type="coiled-coil region" evidence="1">
    <location>
        <begin position="439"/>
        <end position="466"/>
    </location>
</feature>
<keyword evidence="1" id="KW-0175">Coiled coil</keyword>
<keyword evidence="5" id="KW-1185">Reference proteome</keyword>
<feature type="domain" description="G" evidence="3">
    <location>
        <begin position="12"/>
        <end position="72"/>
    </location>
</feature>
<protein>
    <recommendedName>
        <fullName evidence="3">G domain-containing protein</fullName>
    </recommendedName>
</protein>
<dbReference type="Pfam" id="PF01926">
    <property type="entry name" value="MMR_HSR1"/>
    <property type="match status" value="1"/>
</dbReference>
<reference evidence="4 5" key="1">
    <citation type="submission" date="2014-04" db="EMBL/GenBank/DDBJ databases">
        <authorList>
            <consortium name="DOE Joint Genome Institute"/>
            <person name="Kuo A."/>
            <person name="Kohler A."/>
            <person name="Nagy L.G."/>
            <person name="Floudas D."/>
            <person name="Copeland A."/>
            <person name="Barry K.W."/>
            <person name="Cichocki N."/>
            <person name="Veneault-Fourrey C."/>
            <person name="LaButti K."/>
            <person name="Lindquist E.A."/>
            <person name="Lipzen A."/>
            <person name="Lundell T."/>
            <person name="Morin E."/>
            <person name="Murat C."/>
            <person name="Sun H."/>
            <person name="Tunlid A."/>
            <person name="Henrissat B."/>
            <person name="Grigoriev I.V."/>
            <person name="Hibbett D.S."/>
            <person name="Martin F."/>
            <person name="Nordberg H.P."/>
            <person name="Cantor M.N."/>
            <person name="Hua S.X."/>
        </authorList>
    </citation>
    <scope>NUCLEOTIDE SEQUENCE [LARGE SCALE GENOMIC DNA]</scope>
    <source>
        <strain evidence="4 5">LaAM-08-1</strain>
    </source>
</reference>
<dbReference type="InterPro" id="IPR006073">
    <property type="entry name" value="GTP-bd"/>
</dbReference>
<dbReference type="InterPro" id="IPR027417">
    <property type="entry name" value="P-loop_NTPase"/>
</dbReference>
<dbReference type="HOGENOM" id="CLU_018003_7_0_1"/>
<evidence type="ECO:0000256" key="1">
    <source>
        <dbReference type="SAM" id="Coils"/>
    </source>
</evidence>
<dbReference type="Gene3D" id="3.40.50.300">
    <property type="entry name" value="P-loop containing nucleotide triphosphate hydrolases"/>
    <property type="match status" value="1"/>
</dbReference>
<dbReference type="SUPFAM" id="SSF52540">
    <property type="entry name" value="P-loop containing nucleoside triphosphate hydrolases"/>
    <property type="match status" value="1"/>
</dbReference>
<evidence type="ECO:0000259" key="3">
    <source>
        <dbReference type="Pfam" id="PF01926"/>
    </source>
</evidence>
<dbReference type="GO" id="GO:0005525">
    <property type="term" value="F:GTP binding"/>
    <property type="evidence" value="ECO:0007669"/>
    <property type="project" value="InterPro"/>
</dbReference>
<dbReference type="Proteomes" id="UP000054477">
    <property type="component" value="Unassembled WGS sequence"/>
</dbReference>
<feature type="region of interest" description="Disordered" evidence="2">
    <location>
        <begin position="574"/>
        <end position="715"/>
    </location>
</feature>